<comment type="caution">
    <text evidence="2">The sequence shown here is derived from an EMBL/GenBank/DDBJ whole genome shotgun (WGS) entry which is preliminary data.</text>
</comment>
<gene>
    <name evidence="2" type="ORF">IWQ62_004053</name>
</gene>
<dbReference type="EMBL" id="JANBPY010001242">
    <property type="protein sequence ID" value="KAJ1960906.1"/>
    <property type="molecule type" value="Genomic_DNA"/>
</dbReference>
<sequence>MIAQFPTPVNMKKPHFLSRLWHKRLQTKKSSSELLSDNHGALESPRPSFVSESATLSVSRGRRSSLVGSHSFSLPRRFQSTALLVQEEAGTVFSPTKQISRGGSPLLTPTSNDAERISFDELIDNQGKDVTIKFSLTPRVAK</sequence>
<proteinExistence type="predicted"/>
<reference evidence="2" key="1">
    <citation type="submission" date="2022-07" db="EMBL/GenBank/DDBJ databases">
        <title>Phylogenomic reconstructions and comparative analyses of Kickxellomycotina fungi.</title>
        <authorList>
            <person name="Reynolds N.K."/>
            <person name="Stajich J.E."/>
            <person name="Barry K."/>
            <person name="Grigoriev I.V."/>
            <person name="Crous P."/>
            <person name="Smith M.E."/>
        </authorList>
    </citation>
    <scope>NUCLEOTIDE SEQUENCE</scope>
    <source>
        <strain evidence="2">RSA 1196</strain>
    </source>
</reference>
<dbReference type="OrthoDB" id="5547112at2759"/>
<feature type="region of interest" description="Disordered" evidence="1">
    <location>
        <begin position="31"/>
        <end position="52"/>
    </location>
</feature>
<evidence type="ECO:0000313" key="2">
    <source>
        <dbReference type="EMBL" id="KAJ1960906.1"/>
    </source>
</evidence>
<evidence type="ECO:0000256" key="1">
    <source>
        <dbReference type="SAM" id="MobiDB-lite"/>
    </source>
</evidence>
<organism evidence="2 3">
    <name type="scientific">Dispira parvispora</name>
    <dbReference type="NCBI Taxonomy" id="1520584"/>
    <lineage>
        <taxon>Eukaryota</taxon>
        <taxon>Fungi</taxon>
        <taxon>Fungi incertae sedis</taxon>
        <taxon>Zoopagomycota</taxon>
        <taxon>Kickxellomycotina</taxon>
        <taxon>Dimargaritomycetes</taxon>
        <taxon>Dimargaritales</taxon>
        <taxon>Dimargaritaceae</taxon>
        <taxon>Dispira</taxon>
    </lineage>
</organism>
<dbReference type="AlphaFoldDB" id="A0A9W8AMP1"/>
<name>A0A9W8AMP1_9FUNG</name>
<keyword evidence="3" id="KW-1185">Reference proteome</keyword>
<dbReference type="Proteomes" id="UP001150925">
    <property type="component" value="Unassembled WGS sequence"/>
</dbReference>
<protein>
    <submittedName>
        <fullName evidence="2">Uncharacterized protein</fullName>
    </submittedName>
</protein>
<accession>A0A9W8AMP1</accession>
<evidence type="ECO:0000313" key="3">
    <source>
        <dbReference type="Proteomes" id="UP001150925"/>
    </source>
</evidence>